<keyword evidence="1" id="KW-0378">Hydrolase</keyword>
<dbReference type="InterPro" id="IPR036866">
    <property type="entry name" value="RibonucZ/Hydroxyglut_hydro"/>
</dbReference>
<dbReference type="GO" id="GO:0016787">
    <property type="term" value="F:hydrolase activity"/>
    <property type="evidence" value="ECO:0007669"/>
    <property type="project" value="UniProtKB-KW"/>
</dbReference>
<proteinExistence type="predicted"/>
<name>F2NWK4_TRES6</name>
<dbReference type="InterPro" id="IPR022712">
    <property type="entry name" value="Beta_Casp"/>
</dbReference>
<feature type="domain" description="Beta-Casp" evidence="3">
    <location>
        <begin position="297"/>
        <end position="423"/>
    </location>
</feature>
<dbReference type="InterPro" id="IPR001279">
    <property type="entry name" value="Metallo-B-lactamas"/>
</dbReference>
<reference evidence="5" key="2">
    <citation type="submission" date="2011-04" db="EMBL/GenBank/DDBJ databases">
        <title>The complete genome of chromosome of Treponema succinifaciens DSM 2489.</title>
        <authorList>
            <person name="Lucas S."/>
            <person name="Copeland A."/>
            <person name="Lapidus A."/>
            <person name="Bruce D."/>
            <person name="Goodwin L."/>
            <person name="Pitluck S."/>
            <person name="Peters L."/>
            <person name="Kyrpides N."/>
            <person name="Mavromatis K."/>
            <person name="Ivanova N."/>
            <person name="Ovchinnikova G."/>
            <person name="Teshima H."/>
            <person name="Detter J.C."/>
            <person name="Tapia R."/>
            <person name="Han C."/>
            <person name="Land M."/>
            <person name="Hauser L."/>
            <person name="Markowitz V."/>
            <person name="Cheng J.-F."/>
            <person name="Hugenholtz P."/>
            <person name="Woyke T."/>
            <person name="Wu D."/>
            <person name="Gronow S."/>
            <person name="Wellnitz S."/>
            <person name="Brambilla E."/>
            <person name="Klenk H.-P."/>
            <person name="Eisen J.A."/>
        </authorList>
    </citation>
    <scope>NUCLEOTIDE SEQUENCE [LARGE SCALE GENOMIC DNA]</scope>
    <source>
        <strain evidence="5">ATCC 33096 / DSM 2489 / 6091</strain>
    </source>
</reference>
<dbReference type="SUPFAM" id="SSF56281">
    <property type="entry name" value="Metallo-hydrolase/oxidoreductase"/>
    <property type="match status" value="1"/>
</dbReference>
<dbReference type="CDD" id="cd16295">
    <property type="entry name" value="TTHA0252-CPSF-like_MBL-fold"/>
    <property type="match status" value="1"/>
</dbReference>
<dbReference type="Gene3D" id="3.40.50.10890">
    <property type="match status" value="1"/>
</dbReference>
<dbReference type="PANTHER" id="PTHR11203">
    <property type="entry name" value="CLEAVAGE AND POLYADENYLATION SPECIFICITY FACTOR FAMILY MEMBER"/>
    <property type="match status" value="1"/>
</dbReference>
<organism evidence="4 5">
    <name type="scientific">Treponema succinifaciens (strain ATCC 33096 / DSM 2489 / 6091)</name>
    <dbReference type="NCBI Taxonomy" id="869209"/>
    <lineage>
        <taxon>Bacteria</taxon>
        <taxon>Pseudomonadati</taxon>
        <taxon>Spirochaetota</taxon>
        <taxon>Spirochaetia</taxon>
        <taxon>Spirochaetales</taxon>
        <taxon>Treponemataceae</taxon>
        <taxon>Treponema</taxon>
    </lineage>
</organism>
<dbReference type="Proteomes" id="UP000006852">
    <property type="component" value="Chromosome"/>
</dbReference>
<dbReference type="Pfam" id="PF07521">
    <property type="entry name" value="RMMBL"/>
    <property type="match status" value="1"/>
</dbReference>
<protein>
    <submittedName>
        <fullName evidence="4">RNA-metabolising metallo-beta-lactamase</fullName>
    </submittedName>
</protein>
<sequence>MAVTAYSLGAAEEVTGSRHILEIDGRSIMIDCGAFQGRRAESDKKNREFSFPADKVESVVLTHAHYDHCGLLPVLMKNGYDGTIYATPATRDLANIVMMDSARIQARDAEFLAKQAKKKGEAFTWKPLYNEADCVKAANQIVTLGYNRKMYIAPDVQLEFFDAGHILGSSLAYFTITGQRKNQKVTKVNTESNTKQKIWHKLFGTRLPSKNEPSQNTDGADELRLLYTGDLGRRNKPIIKDPATNMPAPDYIFMESTYGNRLHAETSSTMYELEKVVRQAIDSKGKIIIPTFAIERAQEIVYYLHLLVDQKRIPQIPIYMDSPMAVNATGIYQLHQECYDAATQEAFLAHHKNPFGFNSLQFITSVDESKELNKKSGPMIILSADGMCEAGRILYHLANNISNPNNIILIVGYMSEHTLGRRILEGEKEVKILGDWYKVNAQVKQIDSFSAHADYKESTEWLKLIDTSRLKKIFLVHGEKDAQAYLKGYLAENGFPNVEIVKYGETYNLE</sequence>
<dbReference type="GO" id="GO:0004521">
    <property type="term" value="F:RNA endonuclease activity"/>
    <property type="evidence" value="ECO:0007669"/>
    <property type="project" value="TreeGrafter"/>
</dbReference>
<keyword evidence="5" id="KW-1185">Reference proteome</keyword>
<dbReference type="PANTHER" id="PTHR11203:SF37">
    <property type="entry name" value="INTEGRATOR COMPLEX SUBUNIT 11"/>
    <property type="match status" value="1"/>
</dbReference>
<dbReference type="SMART" id="SM00849">
    <property type="entry name" value="Lactamase_B"/>
    <property type="match status" value="1"/>
</dbReference>
<evidence type="ECO:0000313" key="4">
    <source>
        <dbReference type="EMBL" id="AEB15193.1"/>
    </source>
</evidence>
<dbReference type="AlphaFoldDB" id="F2NWK4"/>
<gene>
    <name evidence="4" type="ordered locus">Tresu_2330</name>
</gene>
<dbReference type="EMBL" id="CP002631">
    <property type="protein sequence ID" value="AEB15193.1"/>
    <property type="molecule type" value="Genomic_DNA"/>
</dbReference>
<feature type="domain" description="Metallo-beta-lactamase" evidence="2">
    <location>
        <begin position="15"/>
        <end position="230"/>
    </location>
</feature>
<dbReference type="Gene3D" id="3.60.15.10">
    <property type="entry name" value="Ribonuclease Z/Hydroxyacylglutathione hydrolase-like"/>
    <property type="match status" value="1"/>
</dbReference>
<evidence type="ECO:0000256" key="1">
    <source>
        <dbReference type="ARBA" id="ARBA00022801"/>
    </source>
</evidence>
<evidence type="ECO:0000313" key="5">
    <source>
        <dbReference type="Proteomes" id="UP000006852"/>
    </source>
</evidence>
<dbReference type="RefSeq" id="WP_013702445.1">
    <property type="nucleotide sequence ID" value="NC_015385.1"/>
</dbReference>
<dbReference type="InterPro" id="IPR011108">
    <property type="entry name" value="RMMBL"/>
</dbReference>
<accession>F2NWK4</accession>
<evidence type="ECO:0000259" key="2">
    <source>
        <dbReference type="SMART" id="SM00849"/>
    </source>
</evidence>
<dbReference type="SMART" id="SM01027">
    <property type="entry name" value="Beta-Casp"/>
    <property type="match status" value="1"/>
</dbReference>
<dbReference type="KEGG" id="tsu:Tresu_2330"/>
<dbReference type="Pfam" id="PF10996">
    <property type="entry name" value="Beta-Casp"/>
    <property type="match status" value="1"/>
</dbReference>
<evidence type="ECO:0000259" key="3">
    <source>
        <dbReference type="SMART" id="SM01027"/>
    </source>
</evidence>
<dbReference type="InterPro" id="IPR050698">
    <property type="entry name" value="MBL"/>
</dbReference>
<dbReference type="eggNOG" id="COG1236">
    <property type="taxonomic scope" value="Bacteria"/>
</dbReference>
<reference evidence="4 5" key="1">
    <citation type="journal article" date="2011" name="Stand. Genomic Sci.">
        <title>Complete genome sequence of Treponema succinifaciens type strain (6091).</title>
        <authorList>
            <person name="Han C."/>
            <person name="Gronow S."/>
            <person name="Teshima H."/>
            <person name="Lapidus A."/>
            <person name="Nolan M."/>
            <person name="Lucas S."/>
            <person name="Hammon N."/>
            <person name="Deshpande S."/>
            <person name="Cheng J.F."/>
            <person name="Zeytun A."/>
            <person name="Tapia R."/>
            <person name="Goodwin L."/>
            <person name="Pitluck S."/>
            <person name="Liolios K."/>
            <person name="Pagani I."/>
            <person name="Ivanova N."/>
            <person name="Mavromatis K."/>
            <person name="Mikhailova N."/>
            <person name="Huntemann M."/>
            <person name="Pati A."/>
            <person name="Chen A."/>
            <person name="Palaniappan K."/>
            <person name="Land M."/>
            <person name="Hauser L."/>
            <person name="Brambilla E.M."/>
            <person name="Rohde M."/>
            <person name="Goker M."/>
            <person name="Woyke T."/>
            <person name="Bristow J."/>
            <person name="Eisen J.A."/>
            <person name="Markowitz V."/>
            <person name="Hugenholtz P."/>
            <person name="Kyrpides N.C."/>
            <person name="Klenk H.P."/>
            <person name="Detter J.C."/>
        </authorList>
    </citation>
    <scope>NUCLEOTIDE SEQUENCE [LARGE SCALE GENOMIC DNA]</scope>
    <source>
        <strain evidence="5">ATCC 33096 / DSM 2489 / 6091</strain>
    </source>
</reference>
<dbReference type="Pfam" id="PF00753">
    <property type="entry name" value="Lactamase_B"/>
    <property type="match status" value="1"/>
</dbReference>
<dbReference type="GeneID" id="302999442"/>
<dbReference type="OrthoDB" id="9803916at2"/>
<dbReference type="HOGENOM" id="CLU_009673_5_2_12"/>